<reference evidence="2 3" key="1">
    <citation type="submission" date="2018-08" db="EMBL/GenBank/DDBJ databases">
        <title>Genome Sequence of Clavibacter michiganensis Subspecies type strains, and the Atypical Peach-Colored Strains Isolated from Tomato.</title>
        <authorList>
            <person name="Osdaghi E."/>
            <person name="Portier P."/>
            <person name="Briand M."/>
            <person name="Jacques M.-A."/>
        </authorList>
    </citation>
    <scope>NUCLEOTIDE SEQUENCE [LARGE SCALE GENOMIC DNA]</scope>
    <source>
        <strain evidence="2 3">CFBP 7577</strain>
    </source>
</reference>
<name>A0A399NUA5_9MICO</name>
<evidence type="ECO:0000313" key="2">
    <source>
        <dbReference type="EMBL" id="RII97772.1"/>
    </source>
</evidence>
<organism evidence="2 3">
    <name type="scientific">Clavibacter nebraskensis</name>
    <dbReference type="NCBI Taxonomy" id="31963"/>
    <lineage>
        <taxon>Bacteria</taxon>
        <taxon>Bacillati</taxon>
        <taxon>Actinomycetota</taxon>
        <taxon>Actinomycetes</taxon>
        <taxon>Micrococcales</taxon>
        <taxon>Microbacteriaceae</taxon>
        <taxon>Clavibacter</taxon>
    </lineage>
</organism>
<gene>
    <name evidence="2" type="ORF">DZF97_16900</name>
</gene>
<dbReference type="AlphaFoldDB" id="A0A399NUA5"/>
<feature type="non-terminal residue" evidence="2">
    <location>
        <position position="1"/>
    </location>
</feature>
<accession>A0A399NUA5</accession>
<evidence type="ECO:0000313" key="3">
    <source>
        <dbReference type="Proteomes" id="UP000265361"/>
    </source>
</evidence>
<dbReference type="EMBL" id="QWED01000958">
    <property type="protein sequence ID" value="RII97772.1"/>
    <property type="molecule type" value="Genomic_DNA"/>
</dbReference>
<feature type="region of interest" description="Disordered" evidence="1">
    <location>
        <begin position="1"/>
        <end position="32"/>
    </location>
</feature>
<dbReference type="Proteomes" id="UP000265361">
    <property type="component" value="Unassembled WGS sequence"/>
</dbReference>
<sequence length="32" mass="3353">EAAGVEIRPVPDAGASSTPGHRVLPARDRRTL</sequence>
<evidence type="ECO:0000256" key="1">
    <source>
        <dbReference type="SAM" id="MobiDB-lite"/>
    </source>
</evidence>
<protein>
    <submittedName>
        <fullName evidence="2">LamB/YcsF family protein</fullName>
    </submittedName>
</protein>
<comment type="caution">
    <text evidence="2">The sequence shown here is derived from an EMBL/GenBank/DDBJ whole genome shotgun (WGS) entry which is preliminary data.</text>
</comment>
<proteinExistence type="predicted"/>